<evidence type="ECO:0000313" key="4">
    <source>
        <dbReference type="EMBL" id="ARX71618.1"/>
    </source>
</evidence>
<proteinExistence type="predicted"/>
<dbReference type="EMBL" id="KX859080">
    <property type="protein sequence ID" value="ARX71488.1"/>
    <property type="molecule type" value="Genomic_DNA"/>
</dbReference>
<reference evidence="1" key="2">
    <citation type="submission" date="2014-02" db="EMBL/GenBank/DDBJ databases">
        <authorList>
            <person name="Ardisson-Araujo D.M.P."/>
            <person name="Melo F.L."/>
            <person name="Andrade M.S."/>
            <person name="Sihler W."/>
            <person name="Bao S.N."/>
            <person name="Ribeiro B.M."/>
            <person name="Souza M.L."/>
        </authorList>
    </citation>
    <scope>NUCLEOTIDE SEQUENCE</scope>
    <source>
        <strain evidence="1">S86</strain>
    </source>
</reference>
<dbReference type="EMBL" id="KJ406702">
    <property type="protein sequence ID" value="AIS92019.1"/>
    <property type="molecule type" value="Genomic_DNA"/>
</dbReference>
<reference evidence="2" key="3">
    <citation type="submission" date="2016-09" db="EMBL/GenBank/DDBJ databases">
        <title>Genome-wide Diversity of Wild Populations of Erinnyis ello granulovirus (ErelGV).</title>
        <authorList>
            <person name="Brito A.F."/>
            <person name="Melo F.L."/>
            <person name="Ardisson-Araujo D.M.P."/>
            <person name="Sihler W."/>
            <person name="Souza M.L."/>
            <person name="Ribeiro B.M."/>
        </authorList>
    </citation>
    <scope>NUCLEOTIDE SEQUENCE</scope>
    <source>
        <strain evidence="5">ErelGV-00</strain>
        <strain evidence="2">ErelGV-94</strain>
        <strain evidence="3">ErelGV-98</strain>
        <strain evidence="4">ErelGV-99</strain>
        <strain evidence="6">ErelGV-AC</strain>
    </source>
</reference>
<evidence type="ECO:0000313" key="7">
    <source>
        <dbReference type="Proteomes" id="UP000201628"/>
    </source>
</evidence>
<evidence type="ECO:0000313" key="1">
    <source>
        <dbReference type="EMBL" id="AIS92019.1"/>
    </source>
</evidence>
<dbReference type="RefSeq" id="YP_009091858.1">
    <property type="nucleotide sequence ID" value="NC_025257.1"/>
</dbReference>
<keyword evidence="7" id="KW-1185">Reference proteome</keyword>
<name>A0A097DAG5_9BBAC</name>
<protein>
    <submittedName>
        <fullName evidence="1">Uncharacterized protein</fullName>
    </submittedName>
</protein>
<dbReference type="OrthoDB" id="39401at10239"/>
<evidence type="ECO:0000313" key="6">
    <source>
        <dbReference type="EMBL" id="ARX71878.1"/>
    </source>
</evidence>
<evidence type="ECO:0000313" key="2">
    <source>
        <dbReference type="EMBL" id="ARX71358.1"/>
    </source>
</evidence>
<dbReference type="EMBL" id="KX859082">
    <property type="protein sequence ID" value="ARX71748.1"/>
    <property type="molecule type" value="Genomic_DNA"/>
</dbReference>
<dbReference type="EMBL" id="KX859081">
    <property type="protein sequence ID" value="ARX71618.1"/>
    <property type="molecule type" value="Genomic_DNA"/>
</dbReference>
<dbReference type="InterPro" id="IPR009265">
    <property type="entry name" value="AcMNPV_Orf29"/>
</dbReference>
<dbReference type="Proteomes" id="UP000201628">
    <property type="component" value="Segment"/>
</dbReference>
<evidence type="ECO:0000313" key="3">
    <source>
        <dbReference type="EMBL" id="ARX71488.1"/>
    </source>
</evidence>
<reference evidence="1 7" key="1">
    <citation type="journal article" date="2014" name="BMC Genomics">
        <title>Genome sequence of Erinnyis ello granulovirus (ErelGV), a natural cassava hornworm pesticide and the first sequenced sphingid-infecting betabaculovirus.</title>
        <authorList>
            <person name="Ardisson-Araujo D.M."/>
            <person name="de Melo F.L."/>
            <person name="Andrade M.D."/>
            <person name="Sihler W."/>
            <person name="Bao S.N."/>
            <person name="Ribeiro B.M."/>
            <person name="de Souza M.L."/>
        </authorList>
    </citation>
    <scope>NUCLEOTIDE SEQUENCE [LARGE SCALE GENOMIC DNA]</scope>
    <source>
        <strain evidence="1">S86</strain>
    </source>
</reference>
<evidence type="ECO:0000313" key="5">
    <source>
        <dbReference type="EMBL" id="ARX71748.1"/>
    </source>
</evidence>
<dbReference type="EMBL" id="KX859079">
    <property type="protein sequence ID" value="ARX71358.1"/>
    <property type="molecule type" value="Genomic_DNA"/>
</dbReference>
<accession>A0A097DAG5</accession>
<gene>
    <name evidence="2" type="ORF">EREL_019</name>
</gene>
<dbReference type="Pfam" id="PF06034">
    <property type="entry name" value="DUF919"/>
    <property type="match status" value="1"/>
</dbReference>
<sequence length="60" mass="7356">MNRSTSVTSQLDDLQRVRKEYQRKVFHKQQMAKMEKDPSDTIRQMEELRKVYLTRIVDRL</sequence>
<dbReference type="KEGG" id="vg:20712780"/>
<dbReference type="EMBL" id="KX859083">
    <property type="protein sequence ID" value="ARX71878.1"/>
    <property type="molecule type" value="Genomic_DNA"/>
</dbReference>
<organism evidence="1 7">
    <name type="scientific">Erinnyis ello granulovirus</name>
    <dbReference type="NCBI Taxonomy" id="307444"/>
    <lineage>
        <taxon>Viruses</taxon>
        <taxon>Viruses incertae sedis</taxon>
        <taxon>Naldaviricetes</taxon>
        <taxon>Lefavirales</taxon>
        <taxon>Baculoviridae</taxon>
        <taxon>Betabaculovirus</taxon>
        <taxon>Betabaculovirus erellonis</taxon>
    </lineage>
</organism>